<protein>
    <recommendedName>
        <fullName evidence="3">Universal stress protein family protein</fullName>
    </recommendedName>
</protein>
<name>A0ABT3AL94_9RHOB</name>
<evidence type="ECO:0000313" key="1">
    <source>
        <dbReference type="EMBL" id="MCV2889431.1"/>
    </source>
</evidence>
<proteinExistence type="predicted"/>
<dbReference type="Proteomes" id="UP001320899">
    <property type="component" value="Unassembled WGS sequence"/>
</dbReference>
<sequence>MSRAPRPEPHLLVVGMSSSDVKATLSYARILLDTLSAVPKGLLVDTRISGLAIGAGHRIVASNGTLREIPTDAQLQRTMKREASALGTLIAELASGRSKLWSCEVAEGDLVTCACAAAADEDILLLCQRPLFGFHGNVLLIGSANLHSTAVRTMVRALSDAVLARIFEVQSTEEVAAVFKRVDRSRVTAIVVDLNLGPLRSEADLRHLFSAARCPVIVIGAKNLKRTGDQGDRPVT</sequence>
<reference evidence="1 2" key="1">
    <citation type="submission" date="2022-10" db="EMBL/GenBank/DDBJ databases">
        <title>Ruegeria sp. nov., isolated from ocean surface sediments.</title>
        <authorList>
            <person name="He W."/>
            <person name="Xue H.-P."/>
            <person name="Zhang D.-F."/>
        </authorList>
    </citation>
    <scope>NUCLEOTIDE SEQUENCE [LARGE SCALE GENOMIC DNA]</scope>
    <source>
        <strain evidence="1 2">XHP0148</strain>
    </source>
</reference>
<dbReference type="EMBL" id="JAOWLB010000009">
    <property type="protein sequence ID" value="MCV2889431.1"/>
    <property type="molecule type" value="Genomic_DNA"/>
</dbReference>
<evidence type="ECO:0000313" key="2">
    <source>
        <dbReference type="Proteomes" id="UP001320899"/>
    </source>
</evidence>
<organism evidence="1 2">
    <name type="scientific">Ruegeria aquimaris</name>
    <dbReference type="NCBI Taxonomy" id="2984333"/>
    <lineage>
        <taxon>Bacteria</taxon>
        <taxon>Pseudomonadati</taxon>
        <taxon>Pseudomonadota</taxon>
        <taxon>Alphaproteobacteria</taxon>
        <taxon>Rhodobacterales</taxon>
        <taxon>Roseobacteraceae</taxon>
        <taxon>Ruegeria</taxon>
    </lineage>
</organism>
<keyword evidence="2" id="KW-1185">Reference proteome</keyword>
<evidence type="ECO:0008006" key="3">
    <source>
        <dbReference type="Google" id="ProtNLM"/>
    </source>
</evidence>
<accession>A0ABT3AL94</accession>
<comment type="caution">
    <text evidence="1">The sequence shown here is derived from an EMBL/GenBank/DDBJ whole genome shotgun (WGS) entry which is preliminary data.</text>
</comment>
<gene>
    <name evidence="1" type="ORF">OE747_13865</name>
</gene>